<reference evidence="1" key="2">
    <citation type="journal article" date="2015" name="Fish Shellfish Immunol.">
        <title>Early steps in the European eel (Anguilla anguilla)-Vibrio vulnificus interaction in the gills: Role of the RtxA13 toxin.</title>
        <authorList>
            <person name="Callol A."/>
            <person name="Pajuelo D."/>
            <person name="Ebbesson L."/>
            <person name="Teles M."/>
            <person name="MacKenzie S."/>
            <person name="Amaro C."/>
        </authorList>
    </citation>
    <scope>NUCLEOTIDE SEQUENCE</scope>
</reference>
<dbReference type="EMBL" id="GBXM01063874">
    <property type="protein sequence ID" value="JAH44703.1"/>
    <property type="molecule type" value="Transcribed_RNA"/>
</dbReference>
<sequence length="47" mass="5527">MYSNWIQFASHLPPICISLVLRLLRDTFIRAQSPEKRLPQKSYAFCS</sequence>
<protein>
    <submittedName>
        <fullName evidence="1">Uncharacterized protein</fullName>
    </submittedName>
</protein>
<proteinExistence type="predicted"/>
<reference evidence="1" key="1">
    <citation type="submission" date="2014-11" db="EMBL/GenBank/DDBJ databases">
        <authorList>
            <person name="Amaro Gonzalez C."/>
        </authorList>
    </citation>
    <scope>NUCLEOTIDE SEQUENCE</scope>
</reference>
<accession>A0A0E9SVW5</accession>
<name>A0A0E9SVW5_ANGAN</name>
<dbReference type="AlphaFoldDB" id="A0A0E9SVW5"/>
<organism evidence="1">
    <name type="scientific">Anguilla anguilla</name>
    <name type="common">European freshwater eel</name>
    <name type="synonym">Muraena anguilla</name>
    <dbReference type="NCBI Taxonomy" id="7936"/>
    <lineage>
        <taxon>Eukaryota</taxon>
        <taxon>Metazoa</taxon>
        <taxon>Chordata</taxon>
        <taxon>Craniata</taxon>
        <taxon>Vertebrata</taxon>
        <taxon>Euteleostomi</taxon>
        <taxon>Actinopterygii</taxon>
        <taxon>Neopterygii</taxon>
        <taxon>Teleostei</taxon>
        <taxon>Anguilliformes</taxon>
        <taxon>Anguillidae</taxon>
        <taxon>Anguilla</taxon>
    </lineage>
</organism>
<evidence type="ECO:0000313" key="1">
    <source>
        <dbReference type="EMBL" id="JAH44703.1"/>
    </source>
</evidence>